<dbReference type="Gene3D" id="3.30.1370.110">
    <property type="match status" value="1"/>
</dbReference>
<dbReference type="KEGG" id="bomb:GT348_03095"/>
<dbReference type="SMART" id="SM00463">
    <property type="entry name" value="SMR"/>
    <property type="match status" value="1"/>
</dbReference>
<evidence type="ECO:0000313" key="4">
    <source>
        <dbReference type="Proteomes" id="UP000463975"/>
    </source>
</evidence>
<keyword evidence="4" id="KW-1185">Reference proteome</keyword>
<evidence type="ECO:0000256" key="1">
    <source>
        <dbReference type="SAM" id="MobiDB-lite"/>
    </source>
</evidence>
<proteinExistence type="predicted"/>
<dbReference type="EMBL" id="CP047652">
    <property type="protein sequence ID" value="QHI96367.1"/>
    <property type="molecule type" value="Genomic_DNA"/>
</dbReference>
<gene>
    <name evidence="3" type="ORF">GT348_03095</name>
</gene>
<dbReference type="Pfam" id="PF01713">
    <property type="entry name" value="Smr"/>
    <property type="match status" value="1"/>
</dbReference>
<evidence type="ECO:0000259" key="2">
    <source>
        <dbReference type="PROSITE" id="PS50828"/>
    </source>
</evidence>
<dbReference type="InterPro" id="IPR036063">
    <property type="entry name" value="Smr_dom_sf"/>
</dbReference>
<evidence type="ECO:0000313" key="3">
    <source>
        <dbReference type="EMBL" id="QHI96367.1"/>
    </source>
</evidence>
<dbReference type="PROSITE" id="PS50828">
    <property type="entry name" value="SMR"/>
    <property type="match status" value="1"/>
</dbReference>
<protein>
    <submittedName>
        <fullName evidence="3">DNA mismatch repair protein MutS</fullName>
    </submittedName>
</protein>
<sequence length="169" mass="19309">MPLHCASQKNLPEKRLPEKPSQPKIENFQTVLQEVKPLNLHSASSSISTLRSKHHELFVGVRAPGLDNTQWRKLSRGKIAVDAKLDLHGYTVQEAFDHLNSFIHRAKILHWRCVEIVTGMGSGERGGMIRRELPLWLQRKDIRPHILAVVHPHKGNQGAVRVLLRRKRS</sequence>
<dbReference type="Proteomes" id="UP000463975">
    <property type="component" value="Chromosome"/>
</dbReference>
<accession>A0A6P1NHL5</accession>
<name>A0A6P1NHL5_9PROT</name>
<organism evidence="3 4">
    <name type="scientific">Aristophania vespae</name>
    <dbReference type="NCBI Taxonomy" id="2697033"/>
    <lineage>
        <taxon>Bacteria</taxon>
        <taxon>Pseudomonadati</taxon>
        <taxon>Pseudomonadota</taxon>
        <taxon>Alphaproteobacteria</taxon>
        <taxon>Acetobacterales</taxon>
        <taxon>Acetobacteraceae</taxon>
        <taxon>Aristophania</taxon>
    </lineage>
</organism>
<feature type="domain" description="Smr" evidence="2">
    <location>
        <begin position="85"/>
        <end position="165"/>
    </location>
</feature>
<dbReference type="InterPro" id="IPR002625">
    <property type="entry name" value="Smr_dom"/>
</dbReference>
<dbReference type="PANTHER" id="PTHR35562">
    <property type="entry name" value="DNA ENDONUCLEASE SMRA-RELATED"/>
    <property type="match status" value="1"/>
</dbReference>
<dbReference type="PANTHER" id="PTHR35562:SF2">
    <property type="entry name" value="DNA ENDONUCLEASE SMRA-RELATED"/>
    <property type="match status" value="1"/>
</dbReference>
<dbReference type="SUPFAM" id="SSF160443">
    <property type="entry name" value="SMR domain-like"/>
    <property type="match status" value="1"/>
</dbReference>
<feature type="region of interest" description="Disordered" evidence="1">
    <location>
        <begin position="1"/>
        <end position="23"/>
    </location>
</feature>
<dbReference type="AlphaFoldDB" id="A0A6P1NHL5"/>
<reference evidence="3 4" key="1">
    <citation type="submission" date="2020-01" db="EMBL/GenBank/DDBJ databases">
        <title>Genome sequencing of strain KACC 21507.</title>
        <authorList>
            <person name="Heo J."/>
            <person name="Kim S.-J."/>
            <person name="Kim J.-S."/>
            <person name="Hong S.-B."/>
            <person name="Kwon S.-W."/>
        </authorList>
    </citation>
    <scope>NUCLEOTIDE SEQUENCE [LARGE SCALE GENOMIC DNA]</scope>
    <source>
        <strain evidence="3 4">KACC 21507</strain>
    </source>
</reference>